<evidence type="ECO:0000256" key="1">
    <source>
        <dbReference type="SAM" id="MobiDB-lite"/>
    </source>
</evidence>
<reference evidence="2 3" key="1">
    <citation type="submission" date="2022-11" db="EMBL/GenBank/DDBJ databases">
        <title>Whole genome sequence of Eschrichtius robustus ER-17-0199.</title>
        <authorList>
            <person name="Bruniche-Olsen A."/>
            <person name="Black A.N."/>
            <person name="Fields C.J."/>
            <person name="Walden K."/>
            <person name="Dewoody J.A."/>
        </authorList>
    </citation>
    <scope>NUCLEOTIDE SEQUENCE [LARGE SCALE GENOMIC DNA]</scope>
    <source>
        <strain evidence="2">ER-17-0199</strain>
        <tissue evidence="2">Blubber</tissue>
    </source>
</reference>
<dbReference type="EMBL" id="JAIQCJ010001046">
    <property type="protein sequence ID" value="KAJ8793043.1"/>
    <property type="molecule type" value="Genomic_DNA"/>
</dbReference>
<comment type="caution">
    <text evidence="2">The sequence shown here is derived from an EMBL/GenBank/DDBJ whole genome shotgun (WGS) entry which is preliminary data.</text>
</comment>
<feature type="compositionally biased region" description="Basic and acidic residues" evidence="1">
    <location>
        <begin position="161"/>
        <end position="172"/>
    </location>
</feature>
<accession>A0AB34HLG5</accession>
<feature type="compositionally biased region" description="Gly residues" evidence="1">
    <location>
        <begin position="125"/>
        <end position="135"/>
    </location>
</feature>
<name>A0AB34HLG5_ESCRO</name>
<evidence type="ECO:0000313" key="2">
    <source>
        <dbReference type="EMBL" id="KAJ8793043.1"/>
    </source>
</evidence>
<keyword evidence="3" id="KW-1185">Reference proteome</keyword>
<feature type="compositionally biased region" description="Basic and acidic residues" evidence="1">
    <location>
        <begin position="37"/>
        <end position="46"/>
    </location>
</feature>
<dbReference type="AlphaFoldDB" id="A0AB34HLG5"/>
<sequence>MEFAIGKLTSVALDTGRGRLLPIGSRAHAPTATATSCRERGRSERARRARAGSAAQPLTACADRRPRRAAVEGPPRPHRDPPRPSRSLHLVSPTARPGRSKGPNATLDQPTIPDHPLPRPRVQGTPGGKGTGAGEGAPQTPRLPASPECQSFACSGPFKGEAGRRGAREQPREASAGQPAQTLRLGF</sequence>
<gene>
    <name evidence="2" type="ORF">J1605_003882</name>
</gene>
<dbReference type="Proteomes" id="UP001159641">
    <property type="component" value="Unassembled WGS sequence"/>
</dbReference>
<protein>
    <submittedName>
        <fullName evidence="2">Uncharacterized protein</fullName>
    </submittedName>
</protein>
<feature type="region of interest" description="Disordered" evidence="1">
    <location>
        <begin position="21"/>
        <end position="187"/>
    </location>
</feature>
<evidence type="ECO:0000313" key="3">
    <source>
        <dbReference type="Proteomes" id="UP001159641"/>
    </source>
</evidence>
<proteinExistence type="predicted"/>
<organism evidence="2 3">
    <name type="scientific">Eschrichtius robustus</name>
    <name type="common">California gray whale</name>
    <name type="synonym">Eschrichtius gibbosus</name>
    <dbReference type="NCBI Taxonomy" id="9764"/>
    <lineage>
        <taxon>Eukaryota</taxon>
        <taxon>Metazoa</taxon>
        <taxon>Chordata</taxon>
        <taxon>Craniata</taxon>
        <taxon>Vertebrata</taxon>
        <taxon>Euteleostomi</taxon>
        <taxon>Mammalia</taxon>
        <taxon>Eutheria</taxon>
        <taxon>Laurasiatheria</taxon>
        <taxon>Artiodactyla</taxon>
        <taxon>Whippomorpha</taxon>
        <taxon>Cetacea</taxon>
        <taxon>Mysticeti</taxon>
        <taxon>Eschrichtiidae</taxon>
        <taxon>Eschrichtius</taxon>
    </lineage>
</organism>